<proteinExistence type="predicted"/>
<accession>W3A1L9</accession>
<organism evidence="2 3">
    <name type="scientific">Phytophthora nicotianae P10297</name>
    <dbReference type="NCBI Taxonomy" id="1317064"/>
    <lineage>
        <taxon>Eukaryota</taxon>
        <taxon>Sar</taxon>
        <taxon>Stramenopiles</taxon>
        <taxon>Oomycota</taxon>
        <taxon>Peronosporomycetes</taxon>
        <taxon>Peronosporales</taxon>
        <taxon>Peronosporaceae</taxon>
        <taxon>Phytophthora</taxon>
    </lineage>
</organism>
<dbReference type="AlphaFoldDB" id="W3A1L9"/>
<feature type="region of interest" description="Disordered" evidence="1">
    <location>
        <begin position="96"/>
        <end position="115"/>
    </location>
</feature>
<comment type="caution">
    <text evidence="2">The sequence shown here is derived from an EMBL/GenBank/DDBJ whole genome shotgun (WGS) entry which is preliminary data.</text>
</comment>
<sequence>MVTMLLRRFPHCVSESIILVEHCRLFNAALAQRTPSVCPTYFRVESCFCRDLTYHGLGVSIPGVDTTRILYREGTPPQGVEVSAIGEYSNNSVGVDVASSNELDERREGPVRQMH</sequence>
<protein>
    <submittedName>
        <fullName evidence="2">Uncharacterized protein</fullName>
    </submittedName>
</protein>
<gene>
    <name evidence="2" type="ORF">F442_01652</name>
</gene>
<dbReference type="EMBL" id="ANIY01000331">
    <property type="protein sequence ID" value="ETP53438.1"/>
    <property type="molecule type" value="Genomic_DNA"/>
</dbReference>
<evidence type="ECO:0000256" key="1">
    <source>
        <dbReference type="SAM" id="MobiDB-lite"/>
    </source>
</evidence>
<dbReference type="OrthoDB" id="145761at2759"/>
<evidence type="ECO:0000313" key="2">
    <source>
        <dbReference type="EMBL" id="ETP53438.1"/>
    </source>
</evidence>
<feature type="compositionally biased region" description="Basic and acidic residues" evidence="1">
    <location>
        <begin position="103"/>
        <end position="115"/>
    </location>
</feature>
<dbReference type="Proteomes" id="UP000018948">
    <property type="component" value="Unassembled WGS sequence"/>
</dbReference>
<name>W3A1L9_PHYNI</name>
<reference evidence="2 3" key="1">
    <citation type="submission" date="2013-11" db="EMBL/GenBank/DDBJ databases">
        <title>The Genome Sequence of Phytophthora parasitica P10297.</title>
        <authorList>
            <consortium name="The Broad Institute Genomics Platform"/>
            <person name="Russ C."/>
            <person name="Tyler B."/>
            <person name="Panabieres F."/>
            <person name="Shan W."/>
            <person name="Tripathy S."/>
            <person name="Grunwald N."/>
            <person name="Machado M."/>
            <person name="Johnson C.S."/>
            <person name="Walker B."/>
            <person name="Young S.K."/>
            <person name="Zeng Q."/>
            <person name="Gargeya S."/>
            <person name="Fitzgerald M."/>
            <person name="Haas B."/>
            <person name="Abouelleil A."/>
            <person name="Allen A.W."/>
            <person name="Alvarado L."/>
            <person name="Arachchi H.M."/>
            <person name="Berlin A.M."/>
            <person name="Chapman S.B."/>
            <person name="Gainer-Dewar J."/>
            <person name="Goldberg J."/>
            <person name="Griggs A."/>
            <person name="Gujja S."/>
            <person name="Hansen M."/>
            <person name="Howarth C."/>
            <person name="Imamovic A."/>
            <person name="Ireland A."/>
            <person name="Larimer J."/>
            <person name="McCowan C."/>
            <person name="Murphy C."/>
            <person name="Pearson M."/>
            <person name="Poon T.W."/>
            <person name="Priest M."/>
            <person name="Roberts A."/>
            <person name="Saif S."/>
            <person name="Shea T."/>
            <person name="Sisk P."/>
            <person name="Sykes S."/>
            <person name="Wortman J."/>
            <person name="Nusbaum C."/>
            <person name="Birren B."/>
        </authorList>
    </citation>
    <scope>NUCLEOTIDE SEQUENCE [LARGE SCALE GENOMIC DNA]</scope>
    <source>
        <strain evidence="2 3">P10297</strain>
    </source>
</reference>
<evidence type="ECO:0000313" key="3">
    <source>
        <dbReference type="Proteomes" id="UP000018948"/>
    </source>
</evidence>